<reference evidence="2" key="2">
    <citation type="submission" date="2015-11" db="EMBL/GenBank/DDBJ databases">
        <authorList>
            <person name="Zhang Y."/>
            <person name="Guo Z."/>
        </authorList>
    </citation>
    <scope>NUCLEOTIDE SEQUENCE</scope>
</reference>
<keyword evidence="3" id="KW-1185">Reference proteome</keyword>
<feature type="region of interest" description="Disordered" evidence="1">
    <location>
        <begin position="63"/>
        <end position="132"/>
    </location>
</feature>
<dbReference type="OMA" id="GGRRYHK"/>
<feature type="region of interest" description="Disordered" evidence="1">
    <location>
        <begin position="188"/>
        <end position="244"/>
    </location>
</feature>
<reference evidence="2" key="1">
    <citation type="journal article" date="2013" name="Nature">
        <title>The genomes of four tapeworm species reveal adaptations to parasitism.</title>
        <authorList>
            <person name="Tsai I.J."/>
            <person name="Zarowiecki M."/>
            <person name="Holroyd N."/>
            <person name="Garciarrubio A."/>
            <person name="Sanchez-Flores A."/>
            <person name="Brooks K.L."/>
            <person name="Tracey A."/>
            <person name="Bobes R.J."/>
            <person name="Fragoso G."/>
            <person name="Sciutto E."/>
            <person name="Aslett M."/>
            <person name="Beasley H."/>
            <person name="Bennett H.M."/>
            <person name="Cai J."/>
            <person name="Camicia F."/>
            <person name="Clark R."/>
            <person name="Cucher M."/>
            <person name="De Silva N."/>
            <person name="Day T.A."/>
            <person name="Deplazes P."/>
            <person name="Estrada K."/>
            <person name="Fernandez C."/>
            <person name="Holland P.W."/>
            <person name="Hou J."/>
            <person name="Hu S."/>
            <person name="Huckvale T."/>
            <person name="Hung S.S."/>
            <person name="Kamenetzky L."/>
            <person name="Keane J.A."/>
            <person name="Kiss F."/>
            <person name="Koziol U."/>
            <person name="Lambert O."/>
            <person name="Liu K."/>
            <person name="Luo X."/>
            <person name="Luo Y."/>
            <person name="Macchiaroli N."/>
            <person name="Nichol S."/>
            <person name="Paps J."/>
            <person name="Parkinson J."/>
            <person name="Pouchkina-Stantcheva N."/>
            <person name="Riddiford N."/>
            <person name="Rosenzvit M."/>
            <person name="Salinas G."/>
            <person name="Wasmuth J.D."/>
            <person name="Zamanian M."/>
            <person name="Zheng Y."/>
            <person name="Cai X."/>
            <person name="Soberon X."/>
            <person name="Olson P.D."/>
            <person name="Laclette J.P."/>
            <person name="Brehm K."/>
            <person name="Berriman M."/>
            <person name="Garciarrubio A."/>
            <person name="Bobes R.J."/>
            <person name="Fragoso G."/>
            <person name="Sanchez-Flores A."/>
            <person name="Estrada K."/>
            <person name="Cevallos M.A."/>
            <person name="Morett E."/>
            <person name="Gonzalez V."/>
            <person name="Portillo T."/>
            <person name="Ochoa-Leyva A."/>
            <person name="Jose M.V."/>
            <person name="Sciutto E."/>
            <person name="Landa A."/>
            <person name="Jimenez L."/>
            <person name="Valdes V."/>
            <person name="Carrero J.C."/>
            <person name="Larralde C."/>
            <person name="Morales-Montor J."/>
            <person name="Limon-Lason J."/>
            <person name="Soberon X."/>
            <person name="Laclette J.P."/>
        </authorList>
    </citation>
    <scope>NUCLEOTIDE SEQUENCE [LARGE SCALE GENOMIC DNA]</scope>
</reference>
<sequence>MSTFRQLTRFCVLQFGGKMDEEGGNQGIVSAFDDDAPVALAFKAQAVQRSKSEKEANAFIQITKEKTRAKRRARQKAESPGRHPTPVCNMEETTELRQTEGNRDKCDDAELEADNPLPGLASSKPKTRRCRVTKTADNEDEFGLVDTFDFRKYLPKNLLKEDAEAKSCLDENDADLDFEEEELENAILEGGFGKDPEESCSDSDKQGKKRAFKKEQDIGSSEAPGATNSDCNKKRRRRGGRRYHKKCSTAQRVIILSGQNTANAIRRRADDFVNQRLFGITTSVDKPPRAPRRMTPQEMSQMADKLKARKLALRERIGTVELSLVDIQVSYQSITIRREGKVT</sequence>
<feature type="compositionally biased region" description="Basic residues" evidence="1">
    <location>
        <begin position="233"/>
        <end position="244"/>
    </location>
</feature>
<proteinExistence type="predicted"/>
<evidence type="ECO:0000313" key="3">
    <source>
        <dbReference type="Proteomes" id="UP000017246"/>
    </source>
</evidence>
<gene>
    <name evidence="2" type="ORF">EmuJ_000571000</name>
</gene>
<accession>A0A068Y0T9</accession>
<feature type="compositionally biased region" description="Basic and acidic residues" evidence="1">
    <location>
        <begin position="192"/>
        <end position="206"/>
    </location>
</feature>
<dbReference type="EMBL" id="LN902841">
    <property type="protein sequence ID" value="CDS38320.1"/>
    <property type="molecule type" value="Genomic_DNA"/>
</dbReference>
<dbReference type="AlphaFoldDB" id="A0A068Y0T9"/>
<feature type="compositionally biased region" description="Basic and acidic residues" evidence="1">
    <location>
        <begin position="94"/>
        <end position="108"/>
    </location>
</feature>
<name>A0A068Y0T9_ECHMU</name>
<dbReference type="Proteomes" id="UP000017246">
    <property type="component" value="Unassembled WGS sequence"/>
</dbReference>
<dbReference type="OrthoDB" id="6267250at2759"/>
<evidence type="ECO:0000313" key="2">
    <source>
        <dbReference type="EMBL" id="CDS38320.1"/>
    </source>
</evidence>
<evidence type="ECO:0000256" key="1">
    <source>
        <dbReference type="SAM" id="MobiDB-lite"/>
    </source>
</evidence>
<organism evidence="2 3">
    <name type="scientific">Echinococcus multilocularis</name>
    <name type="common">Fox tapeworm</name>
    <dbReference type="NCBI Taxonomy" id="6211"/>
    <lineage>
        <taxon>Eukaryota</taxon>
        <taxon>Metazoa</taxon>
        <taxon>Spiralia</taxon>
        <taxon>Lophotrochozoa</taxon>
        <taxon>Platyhelminthes</taxon>
        <taxon>Cestoda</taxon>
        <taxon>Eucestoda</taxon>
        <taxon>Cyclophyllidea</taxon>
        <taxon>Taeniidae</taxon>
        <taxon>Echinococcus</taxon>
    </lineage>
</organism>
<protein>
    <submittedName>
        <fullName evidence="2">Expressed conserved protein</fullName>
    </submittedName>
</protein>